<dbReference type="RefSeq" id="XP_041187821.1">
    <property type="nucleotide sequence ID" value="XM_041336899.1"/>
</dbReference>
<dbReference type="OrthoDB" id="2688260at2759"/>
<name>A0A9P7DZJ9_9AGAM</name>
<comment type="caution">
    <text evidence="2">The sequence shown here is derived from an EMBL/GenBank/DDBJ whole genome shotgun (WGS) entry which is preliminary data.</text>
</comment>
<accession>A0A9P7DZJ9</accession>
<feature type="compositionally biased region" description="Polar residues" evidence="1">
    <location>
        <begin position="156"/>
        <end position="175"/>
    </location>
</feature>
<gene>
    <name evidence="2" type="ORF">BJ212DRAFT_1387861</name>
</gene>
<keyword evidence="3" id="KW-1185">Reference proteome</keyword>
<feature type="non-terminal residue" evidence="2">
    <location>
        <position position="202"/>
    </location>
</feature>
<dbReference type="EMBL" id="JABBWG010000045">
    <property type="protein sequence ID" value="KAG1807085.1"/>
    <property type="molecule type" value="Genomic_DNA"/>
</dbReference>
<protein>
    <submittedName>
        <fullName evidence="2">Uncharacterized protein</fullName>
    </submittedName>
</protein>
<evidence type="ECO:0000313" key="2">
    <source>
        <dbReference type="EMBL" id="KAG1807085.1"/>
    </source>
</evidence>
<evidence type="ECO:0000256" key="1">
    <source>
        <dbReference type="SAM" id="MobiDB-lite"/>
    </source>
</evidence>
<dbReference type="AlphaFoldDB" id="A0A9P7DZJ9"/>
<evidence type="ECO:0000313" key="3">
    <source>
        <dbReference type="Proteomes" id="UP000807769"/>
    </source>
</evidence>
<organism evidence="2 3">
    <name type="scientific">Suillus subaureus</name>
    <dbReference type="NCBI Taxonomy" id="48587"/>
    <lineage>
        <taxon>Eukaryota</taxon>
        <taxon>Fungi</taxon>
        <taxon>Dikarya</taxon>
        <taxon>Basidiomycota</taxon>
        <taxon>Agaricomycotina</taxon>
        <taxon>Agaricomycetes</taxon>
        <taxon>Agaricomycetidae</taxon>
        <taxon>Boletales</taxon>
        <taxon>Suillineae</taxon>
        <taxon>Suillaceae</taxon>
        <taxon>Suillus</taxon>
    </lineage>
</organism>
<reference evidence="2" key="1">
    <citation type="journal article" date="2020" name="New Phytol.">
        <title>Comparative genomics reveals dynamic genome evolution in host specialist ectomycorrhizal fungi.</title>
        <authorList>
            <person name="Lofgren L.A."/>
            <person name="Nguyen N.H."/>
            <person name="Vilgalys R."/>
            <person name="Ruytinx J."/>
            <person name="Liao H.L."/>
            <person name="Branco S."/>
            <person name="Kuo A."/>
            <person name="LaButti K."/>
            <person name="Lipzen A."/>
            <person name="Andreopoulos W."/>
            <person name="Pangilinan J."/>
            <person name="Riley R."/>
            <person name="Hundley H."/>
            <person name="Na H."/>
            <person name="Barry K."/>
            <person name="Grigoriev I.V."/>
            <person name="Stajich J.E."/>
            <person name="Kennedy P.G."/>
        </authorList>
    </citation>
    <scope>NUCLEOTIDE SEQUENCE</scope>
    <source>
        <strain evidence="2">MN1</strain>
    </source>
</reference>
<dbReference type="GeneID" id="64630915"/>
<sequence length="202" mass="20405">MHAQVTVMHAQVTALHESSLKVAVDAATMAAKAEATAAASEKSMQASLKAAADAATVVTKAGAAATSDKSMQATCTKASILTRGAEPQASYFSQSDAVATDALRTNPASSAATRQVATATSAASVSRGILSMRSRVVRAAPRGGLSITPGRGGTPSHAQGTTTSGAGVSNFGTISKRSREEVPEAEVEDDSLVKWLTTSKSP</sequence>
<proteinExistence type="predicted"/>
<dbReference type="Proteomes" id="UP000807769">
    <property type="component" value="Unassembled WGS sequence"/>
</dbReference>
<feature type="region of interest" description="Disordered" evidence="1">
    <location>
        <begin position="142"/>
        <end position="202"/>
    </location>
</feature>